<dbReference type="Proteomes" id="UP000028922">
    <property type="component" value="Unassembled WGS sequence"/>
</dbReference>
<evidence type="ECO:0000313" key="4">
    <source>
        <dbReference type="Proteomes" id="UP000028922"/>
    </source>
</evidence>
<sequence length="486" mass="55362">MTSSYILVLSILILGGLIAALGDRLGSKVGKARLTIGNLRPKQTAVVVTVLTGTFIAASTFGILLISSKSLREGLFQLDKIQKQLRIAEADLERLGIDKKNTEKELRKVKSEQYAVEKKLEMTINNFNTAKHQLKSAFDQALKLRIDIQTLLNERRELRQNKIDLDRQIKKLKQEIINRDQELEKGKKQIIEQTKILNERQSRLQSLEKRQSILQEEIDRRDAEIIKLDQDINGKDIALKNKESQLQQLERKSTYLQRQMAILEQYYQTYQELRERKIAIVRGQVLSIGAVRLVVSKASTQVVDELLRQANRTVIELIGKNTIQPDYRVVKITQSQVQQLIQELQDNQEYVVRIIAAGNYVQGEKEVRVFADVALNQKIFSKEETISVISIDSLKLTEEIIQQKLDLLLSATQFHARRSGVLGGIQVADGRLKTLVDFIESIRQSQVGLDKLKAIAMQDTKTIGPLKLKLLGIRGREVILETNNND</sequence>
<evidence type="ECO:0000256" key="1">
    <source>
        <dbReference type="SAM" id="Coils"/>
    </source>
</evidence>
<keyword evidence="2" id="KW-1133">Transmembrane helix</keyword>
<dbReference type="eggNOG" id="COG4372">
    <property type="taxonomic scope" value="Bacteria"/>
</dbReference>
<dbReference type="InterPro" id="IPR021435">
    <property type="entry name" value="DUF3084"/>
</dbReference>
<name>A0A086CI62_9CHRO</name>
<evidence type="ECO:0000256" key="2">
    <source>
        <dbReference type="SAM" id="Phobius"/>
    </source>
</evidence>
<dbReference type="Pfam" id="PF11283">
    <property type="entry name" value="DUF3084"/>
    <property type="match status" value="1"/>
</dbReference>
<protein>
    <recommendedName>
        <fullName evidence="5">DUF3084 domain-containing protein</fullName>
    </recommendedName>
</protein>
<feature type="coiled-coil region" evidence="1">
    <location>
        <begin position="78"/>
        <end position="112"/>
    </location>
</feature>
<comment type="caution">
    <text evidence="3">The sequence shown here is derived from an EMBL/GenBank/DDBJ whole genome shotgun (WGS) entry which is preliminary data.</text>
</comment>
<dbReference type="AlphaFoldDB" id="A0A086CI62"/>
<reference evidence="3 4" key="1">
    <citation type="submission" date="2014-08" db="EMBL/GenBank/DDBJ databases">
        <title>Comparative genomics reveals surprising divergence of two closely related strains of uncultivated UCYN-A cyanobacteria.</title>
        <authorList>
            <person name="Bombar D."/>
            <person name="Heller P."/>
            <person name="Sanchez-Baracaldo P."/>
            <person name="Carter B.J."/>
            <person name="Zert J.P."/>
        </authorList>
    </citation>
    <scope>NUCLEOTIDE SEQUENCE [LARGE SCALE GENOMIC DNA]</scope>
</reference>
<proteinExistence type="predicted"/>
<keyword evidence="2" id="KW-0472">Membrane</keyword>
<dbReference type="STRING" id="1527444.ucyna2_00255"/>
<feature type="coiled-coil region" evidence="1">
    <location>
        <begin position="141"/>
        <end position="276"/>
    </location>
</feature>
<keyword evidence="2" id="KW-0812">Transmembrane</keyword>
<dbReference type="PATRIC" id="fig|1527444.3.peg.246"/>
<accession>A0A086CI62</accession>
<evidence type="ECO:0008006" key="5">
    <source>
        <dbReference type="Google" id="ProtNLM"/>
    </source>
</evidence>
<gene>
    <name evidence="3" type="ORF">ucyna2_00255</name>
</gene>
<organism evidence="3 4">
    <name type="scientific">Candidatus Atelocyanobacterium thalassa isolate SIO64986</name>
    <dbReference type="NCBI Taxonomy" id="1527444"/>
    <lineage>
        <taxon>Bacteria</taxon>
        <taxon>Bacillati</taxon>
        <taxon>Cyanobacteriota</taxon>
        <taxon>Cyanophyceae</taxon>
        <taxon>Oscillatoriophycideae</taxon>
        <taxon>Chroococcales</taxon>
        <taxon>Aphanothecaceae</taxon>
        <taxon>Candidatus Atelocyanobacterium</taxon>
        <taxon>Candidatus Atelocyanobacterium thalassae</taxon>
    </lineage>
</organism>
<keyword evidence="1" id="KW-0175">Coiled coil</keyword>
<dbReference type="EMBL" id="JPSP01000002">
    <property type="protein sequence ID" value="KFF41876.1"/>
    <property type="molecule type" value="Genomic_DNA"/>
</dbReference>
<evidence type="ECO:0000313" key="3">
    <source>
        <dbReference type="EMBL" id="KFF41876.1"/>
    </source>
</evidence>
<feature type="transmembrane region" description="Helical" evidence="2">
    <location>
        <begin position="46"/>
        <end position="66"/>
    </location>
</feature>